<dbReference type="InterPro" id="IPR018078">
    <property type="entry name" value="DNA-binding_RecF_CS"/>
</dbReference>
<keyword evidence="7 9" id="KW-0067">ATP-binding</keyword>
<dbReference type="SUPFAM" id="SSF52540">
    <property type="entry name" value="P-loop containing nucleoside triphosphate hydrolases"/>
    <property type="match status" value="1"/>
</dbReference>
<dbReference type="FunFam" id="1.20.1050.90:FF:000009">
    <property type="entry name" value="DNA replication and repair protein RecF"/>
    <property type="match status" value="1"/>
</dbReference>
<evidence type="ECO:0000256" key="7">
    <source>
        <dbReference type="ARBA" id="ARBA00022840"/>
    </source>
</evidence>
<evidence type="ECO:0000256" key="6">
    <source>
        <dbReference type="ARBA" id="ARBA00022741"/>
    </source>
</evidence>
<accession>A0A6B2NTA5</accession>
<dbReference type="InterPro" id="IPR027417">
    <property type="entry name" value="P-loop_NTPase"/>
</dbReference>
<evidence type="ECO:0000256" key="10">
    <source>
        <dbReference type="RuleBase" id="RU000578"/>
    </source>
</evidence>
<evidence type="ECO:0000256" key="1">
    <source>
        <dbReference type="ARBA" id="ARBA00004496"/>
    </source>
</evidence>
<evidence type="ECO:0000256" key="4">
    <source>
        <dbReference type="ARBA" id="ARBA00022490"/>
    </source>
</evidence>
<dbReference type="GO" id="GO:0005737">
    <property type="term" value="C:cytoplasm"/>
    <property type="evidence" value="ECO:0007669"/>
    <property type="project" value="UniProtKB-SubCell"/>
</dbReference>
<evidence type="ECO:0000256" key="9">
    <source>
        <dbReference type="HAMAP-Rule" id="MF_00365"/>
    </source>
</evidence>
<keyword evidence="9 10" id="KW-0234">DNA repair</keyword>
<evidence type="ECO:0000256" key="5">
    <source>
        <dbReference type="ARBA" id="ARBA00022705"/>
    </source>
</evidence>
<dbReference type="NCBIfam" id="TIGR00611">
    <property type="entry name" value="recf"/>
    <property type="match status" value="1"/>
</dbReference>
<dbReference type="PROSITE" id="PS00618">
    <property type="entry name" value="RECF_2"/>
    <property type="match status" value="1"/>
</dbReference>
<comment type="subcellular location">
    <subcellularLocation>
        <location evidence="1 9 10">Cytoplasm</location>
    </subcellularLocation>
</comment>
<proteinExistence type="inferred from homology"/>
<feature type="binding site" evidence="9">
    <location>
        <begin position="37"/>
        <end position="44"/>
    </location>
    <ligand>
        <name>ATP</name>
        <dbReference type="ChEBI" id="CHEBI:30616"/>
    </ligand>
</feature>
<dbReference type="RefSeq" id="WP_164130598.1">
    <property type="nucleotide sequence ID" value="NZ_JAAGOX010000022.1"/>
</dbReference>
<dbReference type="PANTHER" id="PTHR32182">
    <property type="entry name" value="DNA REPLICATION AND REPAIR PROTEIN RECF"/>
    <property type="match status" value="1"/>
</dbReference>
<dbReference type="InterPro" id="IPR042174">
    <property type="entry name" value="RecF_2"/>
</dbReference>
<comment type="caution">
    <text evidence="12">The sequence shown here is derived from an EMBL/GenBank/DDBJ whole genome shotgun (WGS) entry which is preliminary data.</text>
</comment>
<protein>
    <recommendedName>
        <fullName evidence="3 9">DNA replication and repair protein RecF</fullName>
    </recommendedName>
</protein>
<evidence type="ECO:0000259" key="11">
    <source>
        <dbReference type="SMART" id="SM00382"/>
    </source>
</evidence>
<dbReference type="InterPro" id="IPR003395">
    <property type="entry name" value="RecF/RecN/SMC_N"/>
</dbReference>
<dbReference type="GO" id="GO:0006302">
    <property type="term" value="P:double-strand break repair"/>
    <property type="evidence" value="ECO:0007669"/>
    <property type="project" value="TreeGrafter"/>
</dbReference>
<dbReference type="HAMAP" id="MF_00365">
    <property type="entry name" value="RecF"/>
    <property type="match status" value="1"/>
</dbReference>
<dbReference type="Gene3D" id="1.20.1050.90">
    <property type="entry name" value="RecF/RecN/SMC, N-terminal domain"/>
    <property type="match status" value="1"/>
</dbReference>
<gene>
    <name evidence="9 12" type="primary">recF</name>
    <name evidence="12" type="ORF">G0P99_13375</name>
</gene>
<comment type="function">
    <text evidence="9 10">The RecF protein is involved in DNA metabolism; it is required for DNA replication and normal SOS inducibility. RecF binds preferentially to single-stranded, linear DNA. It also seems to bind ATP.</text>
</comment>
<evidence type="ECO:0000256" key="3">
    <source>
        <dbReference type="ARBA" id="ARBA00020170"/>
    </source>
</evidence>
<evidence type="ECO:0000256" key="2">
    <source>
        <dbReference type="ARBA" id="ARBA00008016"/>
    </source>
</evidence>
<organism evidence="12">
    <name type="scientific">Ruegeria sp. PrR005</name>
    <dbReference type="NCBI Taxonomy" id="2706882"/>
    <lineage>
        <taxon>Bacteria</taxon>
        <taxon>Pseudomonadati</taxon>
        <taxon>Pseudomonadota</taxon>
        <taxon>Alphaproteobacteria</taxon>
        <taxon>Rhodobacterales</taxon>
        <taxon>Roseobacteraceae</taxon>
        <taxon>Ruegeria</taxon>
    </lineage>
</organism>
<keyword evidence="5 9" id="KW-0235">DNA replication</keyword>
<dbReference type="InterPro" id="IPR003593">
    <property type="entry name" value="AAA+_ATPase"/>
</dbReference>
<dbReference type="InterPro" id="IPR001238">
    <property type="entry name" value="DNA-binding_RecF"/>
</dbReference>
<name>A0A6B2NTA5_9RHOB</name>
<feature type="domain" description="AAA+ ATPase" evidence="11">
    <location>
        <begin position="29"/>
        <end position="360"/>
    </location>
</feature>
<comment type="similarity">
    <text evidence="2 9 10">Belongs to the RecF family.</text>
</comment>
<keyword evidence="9 10" id="KW-0742">SOS response</keyword>
<dbReference type="PANTHER" id="PTHR32182:SF0">
    <property type="entry name" value="DNA REPLICATION AND REPAIR PROTEIN RECF"/>
    <property type="match status" value="1"/>
</dbReference>
<dbReference type="Gene3D" id="3.40.50.300">
    <property type="entry name" value="P-loop containing nucleotide triphosphate hydrolases"/>
    <property type="match status" value="1"/>
</dbReference>
<keyword evidence="8 9" id="KW-0238">DNA-binding</keyword>
<dbReference type="GO" id="GO:0005524">
    <property type="term" value="F:ATP binding"/>
    <property type="evidence" value="ECO:0007669"/>
    <property type="project" value="UniProtKB-UniRule"/>
</dbReference>
<dbReference type="GO" id="GO:0003697">
    <property type="term" value="F:single-stranded DNA binding"/>
    <property type="evidence" value="ECO:0007669"/>
    <property type="project" value="UniProtKB-UniRule"/>
</dbReference>
<keyword evidence="4 9" id="KW-0963">Cytoplasm</keyword>
<dbReference type="GO" id="GO:0006260">
    <property type="term" value="P:DNA replication"/>
    <property type="evidence" value="ECO:0007669"/>
    <property type="project" value="UniProtKB-UniRule"/>
</dbReference>
<dbReference type="GO" id="GO:0000731">
    <property type="term" value="P:DNA synthesis involved in DNA repair"/>
    <property type="evidence" value="ECO:0007669"/>
    <property type="project" value="TreeGrafter"/>
</dbReference>
<evidence type="ECO:0000256" key="8">
    <source>
        <dbReference type="ARBA" id="ARBA00023125"/>
    </source>
</evidence>
<dbReference type="AlphaFoldDB" id="A0A6B2NTA5"/>
<sequence>MKGGVLVLALTRLTISHFRSHQLARLNFDGRPVAIFGPNGAGKTNILEAVSMFSPGRGIRRASAADMTRRPGAPGWKLSAELRSQEQSHEIETWSEEGASRLVRIDGKPASQVALGRLVRMVWLVPAMDRLWTEGPDGRRRFLDRMTMSFDPSHAETVLVYEKAMRERNRLLREQMRDTHWYGALEAQMASAGHRIHSARQAALASLQAAQADAETAFPAAELELVQTEGAMPEHEADLREALAESRFRDLAAGRTLVGPHRSDLFGVYAAKGVPASDCSTGEQKALLVSLILSNARALAQTSGAPLILLLDEVAAHLDAGRRASLYEEICALGAQAWMTGTGPELFAELGSRAQYLNITEVAGASNVEVVPSI</sequence>
<evidence type="ECO:0000313" key="12">
    <source>
        <dbReference type="EMBL" id="NDW45953.1"/>
    </source>
</evidence>
<dbReference type="Pfam" id="PF02463">
    <property type="entry name" value="SMC_N"/>
    <property type="match status" value="1"/>
</dbReference>
<dbReference type="GO" id="GO:0009432">
    <property type="term" value="P:SOS response"/>
    <property type="evidence" value="ECO:0007669"/>
    <property type="project" value="UniProtKB-UniRule"/>
</dbReference>
<keyword evidence="6 9" id="KW-0547">Nucleotide-binding</keyword>
<keyword evidence="9 10" id="KW-0227">DNA damage</keyword>
<dbReference type="EMBL" id="JAAGOX010000022">
    <property type="protein sequence ID" value="NDW45953.1"/>
    <property type="molecule type" value="Genomic_DNA"/>
</dbReference>
<dbReference type="SMART" id="SM00382">
    <property type="entry name" value="AAA"/>
    <property type="match status" value="1"/>
</dbReference>
<reference evidence="12" key="1">
    <citation type="submission" date="2020-02" db="EMBL/GenBank/DDBJ databases">
        <title>Delineation of the pyrene-degrading pathway in Roseobacter clade bacteria by genomic analysis.</title>
        <authorList>
            <person name="Zhou H."/>
            <person name="Wang H."/>
        </authorList>
    </citation>
    <scope>NUCLEOTIDE SEQUENCE</scope>
    <source>
        <strain evidence="12">PrR005</strain>
    </source>
</reference>